<dbReference type="GO" id="GO:0019305">
    <property type="term" value="P:dTDP-rhamnose biosynthetic process"/>
    <property type="evidence" value="ECO:0007669"/>
    <property type="project" value="TreeGrafter"/>
</dbReference>
<evidence type="ECO:0000259" key="3">
    <source>
        <dbReference type="Pfam" id="PF04321"/>
    </source>
</evidence>
<dbReference type="CDD" id="cd05254">
    <property type="entry name" value="dTDP_HR_like_SDR_e"/>
    <property type="match status" value="1"/>
</dbReference>
<comment type="function">
    <text evidence="2">Catalyzes the reduction of dTDP-6-deoxy-L-lyxo-4-hexulose to yield dTDP-L-rhamnose.</text>
</comment>
<dbReference type="GO" id="GO:0005829">
    <property type="term" value="C:cytosol"/>
    <property type="evidence" value="ECO:0007669"/>
    <property type="project" value="TreeGrafter"/>
</dbReference>
<proteinExistence type="inferred from homology"/>
<evidence type="ECO:0000313" key="5">
    <source>
        <dbReference type="Proteomes" id="UP001197806"/>
    </source>
</evidence>
<evidence type="ECO:0000256" key="1">
    <source>
        <dbReference type="ARBA" id="ARBA00010944"/>
    </source>
</evidence>
<dbReference type="RefSeq" id="WP_221826619.1">
    <property type="nucleotide sequence ID" value="NZ_JACLPZ010000048.1"/>
</dbReference>
<dbReference type="Proteomes" id="UP001197806">
    <property type="component" value="Unassembled WGS sequence"/>
</dbReference>
<gene>
    <name evidence="4" type="primary">rfbD</name>
    <name evidence="4" type="ORF">H7U08_28170</name>
</gene>
<dbReference type="PANTHER" id="PTHR10491">
    <property type="entry name" value="DTDP-4-DEHYDRORHAMNOSE REDUCTASE"/>
    <property type="match status" value="1"/>
</dbReference>
<dbReference type="GO" id="GO:0008831">
    <property type="term" value="F:dTDP-4-dehydrorhamnose reductase activity"/>
    <property type="evidence" value="ECO:0007669"/>
    <property type="project" value="UniProtKB-EC"/>
</dbReference>
<dbReference type="SUPFAM" id="SSF51735">
    <property type="entry name" value="NAD(P)-binding Rossmann-fold domains"/>
    <property type="match status" value="1"/>
</dbReference>
<evidence type="ECO:0000313" key="4">
    <source>
        <dbReference type="EMBL" id="MBY0040372.1"/>
    </source>
</evidence>
<accession>A0AAW4R147</accession>
<protein>
    <recommendedName>
        <fullName evidence="2">dTDP-4-dehydrorhamnose reductase</fullName>
        <ecNumber evidence="2">1.1.1.133</ecNumber>
    </recommendedName>
</protein>
<dbReference type="Gene3D" id="3.40.50.720">
    <property type="entry name" value="NAD(P)-binding Rossmann-like Domain"/>
    <property type="match status" value="1"/>
</dbReference>
<sequence length="285" mass="32591">MKILITGVEGQLGQTLIQVLSRTHHELYGVNRTTLDITNKIRVSSYLDRLKPDVIVHCAAFTNVDGAEKNKGLAYEVNVLGTKYIAQAAERIKCKFVYISTDYVFDGEKHTPYNLVDRPNPLNIYGETKLAGEHLVTKYTNNHFIIRTSWIFGKGDGHFIAKIRKIANLYGEVRVVSDQFGSPTYALDLANFIAELIETDQYGLYHVTNEGICSWHEFAVEFFKDFNKDINIISLTTEEFPQIANRPKFSVLSKDCIILNGLKPLRHWKEALKEYKEQFNSRSSF</sequence>
<comment type="caution">
    <text evidence="4">The sequence shown here is derived from an EMBL/GenBank/DDBJ whole genome shotgun (WGS) entry which is preliminary data.</text>
</comment>
<comment type="pathway">
    <text evidence="2">Carbohydrate biosynthesis; dTDP-L-rhamnose biosynthesis.</text>
</comment>
<evidence type="ECO:0000256" key="2">
    <source>
        <dbReference type="RuleBase" id="RU364082"/>
    </source>
</evidence>
<keyword evidence="2 4" id="KW-0560">Oxidoreductase</keyword>
<feature type="domain" description="RmlD-like substrate binding" evidence="3">
    <location>
        <begin position="1"/>
        <end position="279"/>
    </location>
</feature>
<dbReference type="NCBIfam" id="TIGR01214">
    <property type="entry name" value="rmlD"/>
    <property type="match status" value="1"/>
</dbReference>
<organism evidence="4 5">
    <name type="scientific">Bacillus cereus</name>
    <dbReference type="NCBI Taxonomy" id="1396"/>
    <lineage>
        <taxon>Bacteria</taxon>
        <taxon>Bacillati</taxon>
        <taxon>Bacillota</taxon>
        <taxon>Bacilli</taxon>
        <taxon>Bacillales</taxon>
        <taxon>Bacillaceae</taxon>
        <taxon>Bacillus</taxon>
        <taxon>Bacillus cereus group</taxon>
    </lineage>
</organism>
<keyword evidence="2" id="KW-0521">NADP</keyword>
<dbReference type="InterPro" id="IPR036291">
    <property type="entry name" value="NAD(P)-bd_dom_sf"/>
</dbReference>
<dbReference type="InterPro" id="IPR029903">
    <property type="entry name" value="RmlD-like-bd"/>
</dbReference>
<name>A0AAW4R147_BACCE</name>
<dbReference type="FunFam" id="3.40.50.720:FF:000159">
    <property type="entry name" value="dTDP-4-dehydrorhamnose reductase"/>
    <property type="match status" value="1"/>
</dbReference>
<dbReference type="EC" id="1.1.1.133" evidence="2"/>
<dbReference type="PANTHER" id="PTHR10491:SF4">
    <property type="entry name" value="METHIONINE ADENOSYLTRANSFERASE 2 SUBUNIT BETA"/>
    <property type="match status" value="1"/>
</dbReference>
<comment type="similarity">
    <text evidence="1 2">Belongs to the dTDP-4-dehydrorhamnose reductase family.</text>
</comment>
<dbReference type="AlphaFoldDB" id="A0AAW4R147"/>
<dbReference type="Gene3D" id="3.90.25.10">
    <property type="entry name" value="UDP-galactose 4-epimerase, domain 1"/>
    <property type="match status" value="1"/>
</dbReference>
<dbReference type="Pfam" id="PF04321">
    <property type="entry name" value="RmlD_sub_bind"/>
    <property type="match status" value="1"/>
</dbReference>
<reference evidence="4" key="1">
    <citation type="submission" date="2020-08" db="EMBL/GenBank/DDBJ databases">
        <title>Fungal Genomes of the International Space Station.</title>
        <authorList>
            <person name="Seuylemezian A."/>
            <person name="Singh N.K."/>
            <person name="Wood J."/>
            <person name="Venkateswaran K."/>
        </authorList>
    </citation>
    <scope>NUCLEOTIDE SEQUENCE</scope>
    <source>
        <strain evidence="4">I2-B2</strain>
    </source>
</reference>
<dbReference type="InterPro" id="IPR005913">
    <property type="entry name" value="dTDP_dehydrorham_reduct"/>
</dbReference>
<dbReference type="EMBL" id="JACLPZ010000048">
    <property type="protein sequence ID" value="MBY0040372.1"/>
    <property type="molecule type" value="Genomic_DNA"/>
</dbReference>